<dbReference type="AlphaFoldDB" id="A0A9P6XU90"/>
<gene>
    <name evidence="1" type="ORF">G6F50_016265</name>
</gene>
<comment type="caution">
    <text evidence="1">The sequence shown here is derived from an EMBL/GenBank/DDBJ whole genome shotgun (WGS) entry which is preliminary data.</text>
</comment>
<protein>
    <submittedName>
        <fullName evidence="1">Uncharacterized protein</fullName>
    </submittedName>
</protein>
<sequence>MYDISKEPGLHESTVSRYSRRLFSSRTVNTGGRPTVVSKVTKRLIKRKVMEWVLKASKEVYRELVGFGYDISYQSEINGFDDADHYWKRPSDLLQHHDLDFAINHGASKMMPWGCIISEGPGYAC</sequence>
<dbReference type="Proteomes" id="UP000740926">
    <property type="component" value="Unassembled WGS sequence"/>
</dbReference>
<accession>A0A9P6XU90</accession>
<organism evidence="1 2">
    <name type="scientific">Rhizopus delemar</name>
    <dbReference type="NCBI Taxonomy" id="936053"/>
    <lineage>
        <taxon>Eukaryota</taxon>
        <taxon>Fungi</taxon>
        <taxon>Fungi incertae sedis</taxon>
        <taxon>Mucoromycota</taxon>
        <taxon>Mucoromycotina</taxon>
        <taxon>Mucoromycetes</taxon>
        <taxon>Mucorales</taxon>
        <taxon>Mucorineae</taxon>
        <taxon>Rhizopodaceae</taxon>
        <taxon>Rhizopus</taxon>
    </lineage>
</organism>
<name>A0A9P6XU90_9FUNG</name>
<reference evidence="1 2" key="1">
    <citation type="journal article" date="2020" name="Microb. Genom.">
        <title>Genetic diversity of clinical and environmental Mucorales isolates obtained from an investigation of mucormycosis cases among solid organ transplant recipients.</title>
        <authorList>
            <person name="Nguyen M.H."/>
            <person name="Kaul D."/>
            <person name="Muto C."/>
            <person name="Cheng S.J."/>
            <person name="Richter R.A."/>
            <person name="Bruno V.M."/>
            <person name="Liu G."/>
            <person name="Beyhan S."/>
            <person name="Sundermann A.J."/>
            <person name="Mounaud S."/>
            <person name="Pasculle A.W."/>
            <person name="Nierman W.C."/>
            <person name="Driscoll E."/>
            <person name="Cumbie R."/>
            <person name="Clancy C.J."/>
            <person name="Dupont C.L."/>
        </authorList>
    </citation>
    <scope>NUCLEOTIDE SEQUENCE [LARGE SCALE GENOMIC DNA]</scope>
    <source>
        <strain evidence="1 2">GL24</strain>
    </source>
</reference>
<evidence type="ECO:0000313" key="2">
    <source>
        <dbReference type="Proteomes" id="UP000740926"/>
    </source>
</evidence>
<dbReference type="EMBL" id="JAANIU010010004">
    <property type="protein sequence ID" value="KAG1532297.1"/>
    <property type="molecule type" value="Genomic_DNA"/>
</dbReference>
<evidence type="ECO:0000313" key="1">
    <source>
        <dbReference type="EMBL" id="KAG1532297.1"/>
    </source>
</evidence>
<proteinExistence type="predicted"/>
<keyword evidence="2" id="KW-1185">Reference proteome</keyword>